<evidence type="ECO:0000259" key="12">
    <source>
        <dbReference type="Pfam" id="PF00593"/>
    </source>
</evidence>
<comment type="similarity">
    <text evidence="8 9">Belongs to the TonB-dependent receptor family.</text>
</comment>
<evidence type="ECO:0000256" key="9">
    <source>
        <dbReference type="RuleBase" id="RU003357"/>
    </source>
</evidence>
<feature type="chain" id="PRO_5035944061" evidence="11">
    <location>
        <begin position="23"/>
        <end position="770"/>
    </location>
</feature>
<dbReference type="GO" id="GO:0044718">
    <property type="term" value="P:siderophore transmembrane transport"/>
    <property type="evidence" value="ECO:0007669"/>
    <property type="project" value="TreeGrafter"/>
</dbReference>
<dbReference type="EMBL" id="CADCXN010000047">
    <property type="protein sequence ID" value="CAA9890292.1"/>
    <property type="molecule type" value="Genomic_DNA"/>
</dbReference>
<dbReference type="RefSeq" id="WP_174625241.1">
    <property type="nucleotide sequence ID" value="NZ_CADCXN010000047.1"/>
</dbReference>
<keyword evidence="3 8" id="KW-1134">Transmembrane beta strand</keyword>
<evidence type="ECO:0000256" key="1">
    <source>
        <dbReference type="ARBA" id="ARBA00004571"/>
    </source>
</evidence>
<keyword evidence="14" id="KW-0675">Receptor</keyword>
<dbReference type="InterPro" id="IPR000531">
    <property type="entry name" value="Beta-barrel_TonB"/>
</dbReference>
<dbReference type="PANTHER" id="PTHR30069:SF39">
    <property type="entry name" value="BLL6183 PROTEIN"/>
    <property type="match status" value="1"/>
</dbReference>
<evidence type="ECO:0000259" key="13">
    <source>
        <dbReference type="Pfam" id="PF07715"/>
    </source>
</evidence>
<feature type="region of interest" description="Disordered" evidence="10">
    <location>
        <begin position="337"/>
        <end position="359"/>
    </location>
</feature>
<dbReference type="InterPro" id="IPR039426">
    <property type="entry name" value="TonB-dep_rcpt-like"/>
</dbReference>
<dbReference type="Pfam" id="PF07715">
    <property type="entry name" value="Plug"/>
    <property type="match status" value="1"/>
</dbReference>
<dbReference type="Gene3D" id="2.170.130.10">
    <property type="entry name" value="TonB-dependent receptor, plug domain"/>
    <property type="match status" value="1"/>
</dbReference>
<evidence type="ECO:0000256" key="10">
    <source>
        <dbReference type="SAM" id="MobiDB-lite"/>
    </source>
</evidence>
<dbReference type="Gene3D" id="2.40.170.20">
    <property type="entry name" value="TonB-dependent receptor, beta-barrel domain"/>
    <property type="match status" value="1"/>
</dbReference>
<evidence type="ECO:0000256" key="3">
    <source>
        <dbReference type="ARBA" id="ARBA00022452"/>
    </source>
</evidence>
<evidence type="ECO:0000256" key="7">
    <source>
        <dbReference type="ARBA" id="ARBA00023237"/>
    </source>
</evidence>
<name>A0A8S0WND0_9GAMM</name>
<dbReference type="SUPFAM" id="SSF56935">
    <property type="entry name" value="Porins"/>
    <property type="match status" value="1"/>
</dbReference>
<protein>
    <submittedName>
        <fullName evidence="14">Outer membrane receptor protein involved in Fe transport</fullName>
    </submittedName>
</protein>
<dbReference type="GO" id="GO:0009279">
    <property type="term" value="C:cell outer membrane"/>
    <property type="evidence" value="ECO:0007669"/>
    <property type="project" value="UniProtKB-SubCell"/>
</dbReference>
<proteinExistence type="inferred from homology"/>
<evidence type="ECO:0000256" key="4">
    <source>
        <dbReference type="ARBA" id="ARBA00022692"/>
    </source>
</evidence>
<organism evidence="14 15">
    <name type="scientific">Candidatus Methylobacter favarea</name>
    <dbReference type="NCBI Taxonomy" id="2707345"/>
    <lineage>
        <taxon>Bacteria</taxon>
        <taxon>Pseudomonadati</taxon>
        <taxon>Pseudomonadota</taxon>
        <taxon>Gammaproteobacteria</taxon>
        <taxon>Methylococcales</taxon>
        <taxon>Methylococcaceae</taxon>
        <taxon>Methylobacter</taxon>
    </lineage>
</organism>
<reference evidence="14 15" key="1">
    <citation type="submission" date="2020-02" db="EMBL/GenBank/DDBJ databases">
        <authorList>
            <person name="Hogendoorn C."/>
        </authorList>
    </citation>
    <scope>NUCLEOTIDE SEQUENCE [LARGE SCALE GENOMIC DNA]</scope>
    <source>
        <strain evidence="14">METHB21</strain>
    </source>
</reference>
<evidence type="ECO:0000256" key="8">
    <source>
        <dbReference type="PROSITE-ProRule" id="PRU01360"/>
    </source>
</evidence>
<keyword evidence="11" id="KW-0732">Signal</keyword>
<comment type="subcellular location">
    <subcellularLocation>
        <location evidence="1 8">Cell outer membrane</location>
        <topology evidence="1 8">Multi-pass membrane protein</topology>
    </subcellularLocation>
</comment>
<dbReference type="Pfam" id="PF00593">
    <property type="entry name" value="TonB_dep_Rec_b-barrel"/>
    <property type="match status" value="1"/>
</dbReference>
<feature type="signal peptide" evidence="11">
    <location>
        <begin position="1"/>
        <end position="22"/>
    </location>
</feature>
<evidence type="ECO:0000256" key="11">
    <source>
        <dbReference type="SAM" id="SignalP"/>
    </source>
</evidence>
<keyword evidence="4 8" id="KW-0812">Transmembrane</keyword>
<feature type="domain" description="TonB-dependent receptor plug" evidence="13">
    <location>
        <begin position="49"/>
        <end position="161"/>
    </location>
</feature>
<gene>
    <name evidence="14" type="ORF">METHB2_20123</name>
</gene>
<keyword evidence="5 9" id="KW-0798">TonB box</keyword>
<dbReference type="GO" id="GO:0015344">
    <property type="term" value="F:siderophore uptake transmembrane transporter activity"/>
    <property type="evidence" value="ECO:0007669"/>
    <property type="project" value="TreeGrafter"/>
</dbReference>
<dbReference type="InterPro" id="IPR037066">
    <property type="entry name" value="Plug_dom_sf"/>
</dbReference>
<keyword evidence="7 8" id="KW-0998">Cell outer membrane</keyword>
<feature type="domain" description="TonB-dependent receptor-like beta-barrel" evidence="12">
    <location>
        <begin position="231"/>
        <end position="727"/>
    </location>
</feature>
<accession>A0A8S0WND0</accession>
<keyword evidence="6 8" id="KW-0472">Membrane</keyword>
<sequence length="770" mass="84611">MKKIACGIFGLVSLLDLTVVMAKDQPAVLLEEVKVTGVTPLGSSYIAEDKIPAAIQTVSSRQLEKAQSLSLADYINRYLGSVHINEAQNNPLQPDVYYRGFVASPILGLPQGLSVYLNGVRFNEAFGDSVNWDLFSKGAIDSMSLYPGSNPVYGLNTLGGAISIKTKTGFSSPGHQLEIYGGSWDRHAEELMSGWNNGSWGYFLDLHNFDEQGWRNFSPSKAKQVLGTLSWRGDKGSVDLTLAANDNDLRGNGAAPVQLQAQDRKAVFTHFDQTVTRLFFSELSGSYALTDDLELSGNAYFRQNRIKTFNGDNSDFADCSFDDSLLCDDDDETVADTNGNNVSASNAVEGATNNTSATQMRSRGGSLQTVFNKDLFRHENHLTVGADYNYAEVHFRSDTELGRLTDDRGTLGSGVFVDESKVRLNINTETIGVFLTDSFSITDKLTATLAGRYNHIDIDLKNQYIRDGETDDLSGKHSFDRLNPSAGLSYQIIDNLGAYGSYSESSRAPTPMELSCADSDKPCKLPNAFISDPPLAQVVAKTWEGGFRGDLDSLTGRGNFKWNLGYFNTVNHNDIIFHRAGGIASQGFFSNVGQTRRYGVEAGASVNYPQLFSRIDDWHFSANYTYLNARFLDGFAVQNPLDNSQTINVARGDRIPTIPEHIFKASIAVDLWRSFSLGINGMYNGDQFFRGDEANTTPHLAGYWLFNATAEYKVNKHFAVFGKLDNIFDKNYNSFGVYGNAAEVLPGFDNGRFVSPGAPRAGWLGIRLSI</sequence>
<evidence type="ECO:0000256" key="2">
    <source>
        <dbReference type="ARBA" id="ARBA00022448"/>
    </source>
</evidence>
<keyword evidence="15" id="KW-1185">Reference proteome</keyword>
<evidence type="ECO:0000313" key="14">
    <source>
        <dbReference type="EMBL" id="CAA9890292.1"/>
    </source>
</evidence>
<dbReference type="PROSITE" id="PS52016">
    <property type="entry name" value="TONB_DEPENDENT_REC_3"/>
    <property type="match status" value="1"/>
</dbReference>
<evidence type="ECO:0000256" key="6">
    <source>
        <dbReference type="ARBA" id="ARBA00023136"/>
    </source>
</evidence>
<evidence type="ECO:0000313" key="15">
    <source>
        <dbReference type="Proteomes" id="UP000494216"/>
    </source>
</evidence>
<keyword evidence="2 8" id="KW-0813">Transport</keyword>
<dbReference type="InterPro" id="IPR036942">
    <property type="entry name" value="Beta-barrel_TonB_sf"/>
</dbReference>
<dbReference type="InterPro" id="IPR012910">
    <property type="entry name" value="Plug_dom"/>
</dbReference>
<comment type="caution">
    <text evidence="14">The sequence shown here is derived from an EMBL/GenBank/DDBJ whole genome shotgun (WGS) entry which is preliminary data.</text>
</comment>
<dbReference type="Proteomes" id="UP000494216">
    <property type="component" value="Unassembled WGS sequence"/>
</dbReference>
<dbReference type="AlphaFoldDB" id="A0A8S0WND0"/>
<dbReference type="PANTHER" id="PTHR30069">
    <property type="entry name" value="TONB-DEPENDENT OUTER MEMBRANE RECEPTOR"/>
    <property type="match status" value="1"/>
</dbReference>
<evidence type="ECO:0000256" key="5">
    <source>
        <dbReference type="ARBA" id="ARBA00023077"/>
    </source>
</evidence>